<keyword evidence="4" id="KW-1185">Reference proteome</keyword>
<accession>A0A1H7S8N9</accession>
<feature type="transmembrane region" description="Helical" evidence="1">
    <location>
        <begin position="36"/>
        <end position="55"/>
    </location>
</feature>
<dbReference type="PANTHER" id="PTHR10587">
    <property type="entry name" value="GLYCOSYL TRANSFERASE-RELATED"/>
    <property type="match status" value="1"/>
</dbReference>
<dbReference type="Gene3D" id="3.20.20.370">
    <property type="entry name" value="Glycoside hydrolase/deacetylase"/>
    <property type="match status" value="1"/>
</dbReference>
<dbReference type="STRING" id="332977.SAMN05421740_108153"/>
<keyword evidence="1" id="KW-0472">Membrane</keyword>
<dbReference type="AlphaFoldDB" id="A0A1H7S8N9"/>
<feature type="transmembrane region" description="Helical" evidence="1">
    <location>
        <begin position="12"/>
        <end position="30"/>
    </location>
</feature>
<dbReference type="InterPro" id="IPR002509">
    <property type="entry name" value="NODB_dom"/>
</dbReference>
<evidence type="ECO:0000313" key="4">
    <source>
        <dbReference type="Proteomes" id="UP000198916"/>
    </source>
</evidence>
<evidence type="ECO:0000259" key="2">
    <source>
        <dbReference type="PROSITE" id="PS51677"/>
    </source>
</evidence>
<evidence type="ECO:0000256" key="1">
    <source>
        <dbReference type="SAM" id="Phobius"/>
    </source>
</evidence>
<dbReference type="SUPFAM" id="SSF88713">
    <property type="entry name" value="Glycoside hydrolase/deacetylase"/>
    <property type="match status" value="1"/>
</dbReference>
<dbReference type="Pfam" id="PF01522">
    <property type="entry name" value="Polysacc_deac_1"/>
    <property type="match status" value="1"/>
</dbReference>
<evidence type="ECO:0000313" key="3">
    <source>
        <dbReference type="EMBL" id="SEL68895.1"/>
    </source>
</evidence>
<dbReference type="EMBL" id="FNZR01000008">
    <property type="protein sequence ID" value="SEL68895.1"/>
    <property type="molecule type" value="Genomic_DNA"/>
</dbReference>
<proteinExistence type="predicted"/>
<keyword evidence="1" id="KW-1133">Transmembrane helix</keyword>
<dbReference type="InterPro" id="IPR011330">
    <property type="entry name" value="Glyco_hydro/deAcase_b/a-brl"/>
</dbReference>
<dbReference type="GO" id="GO:0016810">
    <property type="term" value="F:hydrolase activity, acting on carbon-nitrogen (but not peptide) bonds"/>
    <property type="evidence" value="ECO:0007669"/>
    <property type="project" value="InterPro"/>
</dbReference>
<dbReference type="InterPro" id="IPR050248">
    <property type="entry name" value="Polysacc_deacetylase_ArnD"/>
</dbReference>
<sequence length="262" mass="29458">MSPLSCKSFTSIFLPLAMLLIIVTTLILSADLPWQTILLPLAVGLICIAIGAFNIQWNFFIKAIHNGDASHRQIALTFDDGPHPVYTPQVLTLLEKHAIQATFFCIGRQVDQHPAVARELHKQGHTVGNHSYTHGAAIDFNTKAQWLEEIQRTDTAITNCVGRRPRFFRPPYGVTTPHLAGALKKSGHSVIGWRVRPYDTVQRSPERIVQTILRKTKPGDIILLHDTHDRIVPVLEQLLPELKRRGFFLVTVETLTQQQAYA</sequence>
<dbReference type="GO" id="GO:0005975">
    <property type="term" value="P:carbohydrate metabolic process"/>
    <property type="evidence" value="ECO:0007669"/>
    <property type="project" value="InterPro"/>
</dbReference>
<organism evidence="3 4">
    <name type="scientific">Parapedobacter koreensis</name>
    <dbReference type="NCBI Taxonomy" id="332977"/>
    <lineage>
        <taxon>Bacteria</taxon>
        <taxon>Pseudomonadati</taxon>
        <taxon>Bacteroidota</taxon>
        <taxon>Sphingobacteriia</taxon>
        <taxon>Sphingobacteriales</taxon>
        <taxon>Sphingobacteriaceae</taxon>
        <taxon>Parapedobacter</taxon>
    </lineage>
</organism>
<feature type="domain" description="NodB homology" evidence="2">
    <location>
        <begin position="72"/>
        <end position="250"/>
    </location>
</feature>
<keyword evidence="1" id="KW-0812">Transmembrane</keyword>
<dbReference type="OrthoDB" id="9812065at2"/>
<protein>
    <submittedName>
        <fullName evidence="3">Peptidoglycan/xylan/chitin deacetylase, PgdA/CDA1 family</fullName>
    </submittedName>
</protein>
<dbReference type="CDD" id="cd10917">
    <property type="entry name" value="CE4_NodB_like_6s_7s"/>
    <property type="match status" value="1"/>
</dbReference>
<dbReference type="Proteomes" id="UP000198916">
    <property type="component" value="Unassembled WGS sequence"/>
</dbReference>
<reference evidence="4" key="1">
    <citation type="submission" date="2016-10" db="EMBL/GenBank/DDBJ databases">
        <authorList>
            <person name="Varghese N."/>
            <person name="Submissions S."/>
        </authorList>
    </citation>
    <scope>NUCLEOTIDE SEQUENCE [LARGE SCALE GENOMIC DNA]</scope>
    <source>
        <strain evidence="4">Jip14</strain>
    </source>
</reference>
<name>A0A1H7S8N9_9SPHI</name>
<dbReference type="PROSITE" id="PS51677">
    <property type="entry name" value="NODB"/>
    <property type="match status" value="1"/>
</dbReference>
<gene>
    <name evidence="3" type="ORF">SAMN05421740_108153</name>
</gene>